<proteinExistence type="inferred from homology"/>
<dbReference type="GeneID" id="54289287"/>
<keyword evidence="4 12" id="KW-0999">Mitochondrion inner membrane</keyword>
<evidence type="ECO:0000313" key="14">
    <source>
        <dbReference type="Proteomes" id="UP000799778"/>
    </source>
</evidence>
<evidence type="ECO:0000256" key="4">
    <source>
        <dbReference type="ARBA" id="ARBA00022792"/>
    </source>
</evidence>
<keyword evidence="6 12" id="KW-0408">Iron</keyword>
<sequence>MSLRIPLARAGKRATASYVPATSILSPWRRRNATVAPPVTQDATGAKGPTAMVFMNMGGPSTTDEVGDFLSRLFADADLIPLGRLQNYIGPYIARRRTPKIEKQYAEIGGGSPIRKWSEFQAAEMCKILDKTSPETAPHKPYVAFRYANPLTEDMYKRLLEDGFGGGKGGRAVAFTQYPQYSCSTTGSSLNELWKWRQRLEGKRATGEVDPEGAIQWSVIDRWPVHSGLVEAFAQNIEKTLAEYPPERRDDVVLLFSAHSLPMSVVNRGDPYPAEVAATVYAVMQRLGMKHQYRLVWQSQVGPQPWLGAQTSDTVKSLMKKGQTDMILIPIAFTSDHIETLYELDKEVIGEDAEGHEGVKRVESLNGNPVFIQALADLAKDHLQSGIACSPQMTLRCPGCVSERCLAQKEFFAGQTKRLPAVA</sequence>
<evidence type="ECO:0000256" key="10">
    <source>
        <dbReference type="ARBA" id="ARBA00023239"/>
    </source>
</evidence>
<keyword evidence="10 12" id="KW-0456">Lyase</keyword>
<evidence type="ECO:0000256" key="5">
    <source>
        <dbReference type="ARBA" id="ARBA00022946"/>
    </source>
</evidence>
<comment type="pathway">
    <text evidence="2 12">Porphyrin-containing compound metabolism; protoheme biosynthesis; protoheme from protoporphyrin-IX: step 1/1.</text>
</comment>
<dbReference type="Gene3D" id="3.40.50.1400">
    <property type="match status" value="2"/>
</dbReference>
<keyword evidence="14" id="KW-1185">Reference proteome</keyword>
<dbReference type="InterPro" id="IPR033659">
    <property type="entry name" value="Ferrochelatase_N"/>
</dbReference>
<reference evidence="13" key="1">
    <citation type="journal article" date="2020" name="Stud. Mycol.">
        <title>101 Dothideomycetes genomes: a test case for predicting lifestyles and emergence of pathogens.</title>
        <authorList>
            <person name="Haridas S."/>
            <person name="Albert R."/>
            <person name="Binder M."/>
            <person name="Bloem J."/>
            <person name="Labutti K."/>
            <person name="Salamov A."/>
            <person name="Andreopoulos B."/>
            <person name="Baker S."/>
            <person name="Barry K."/>
            <person name="Bills G."/>
            <person name="Bluhm B."/>
            <person name="Cannon C."/>
            <person name="Castanera R."/>
            <person name="Culley D."/>
            <person name="Daum C."/>
            <person name="Ezra D."/>
            <person name="Gonzalez J."/>
            <person name="Henrissat B."/>
            <person name="Kuo A."/>
            <person name="Liang C."/>
            <person name="Lipzen A."/>
            <person name="Lutzoni F."/>
            <person name="Magnuson J."/>
            <person name="Mondo S."/>
            <person name="Nolan M."/>
            <person name="Ohm R."/>
            <person name="Pangilinan J."/>
            <person name="Park H.-J."/>
            <person name="Ramirez L."/>
            <person name="Alfaro M."/>
            <person name="Sun H."/>
            <person name="Tritt A."/>
            <person name="Yoshinaga Y."/>
            <person name="Zwiers L.-H."/>
            <person name="Turgeon B."/>
            <person name="Goodwin S."/>
            <person name="Spatafora J."/>
            <person name="Crous P."/>
            <person name="Grigoriev I."/>
        </authorList>
    </citation>
    <scope>NUCLEOTIDE SEQUENCE</scope>
    <source>
        <strain evidence="13">CBS 175.79</strain>
    </source>
</reference>
<dbReference type="CDD" id="cd00419">
    <property type="entry name" value="Ferrochelatase_C"/>
    <property type="match status" value="1"/>
</dbReference>
<evidence type="ECO:0000256" key="7">
    <source>
        <dbReference type="ARBA" id="ARBA00023128"/>
    </source>
</evidence>
<evidence type="ECO:0000256" key="1">
    <source>
        <dbReference type="ARBA" id="ARBA00004443"/>
    </source>
</evidence>
<dbReference type="InterPro" id="IPR033644">
    <property type="entry name" value="Ferrochelatase_C"/>
</dbReference>
<dbReference type="PROSITE" id="PS00534">
    <property type="entry name" value="FERROCHELATASE"/>
    <property type="match status" value="1"/>
</dbReference>
<name>A0A6A5XPL5_9PLEO</name>
<dbReference type="RefSeq" id="XP_033383544.1">
    <property type="nucleotide sequence ID" value="XM_033531890.1"/>
</dbReference>
<dbReference type="InterPro" id="IPR019772">
    <property type="entry name" value="Ferrochelatase_AS"/>
</dbReference>
<dbReference type="GO" id="GO:0004325">
    <property type="term" value="F:ferrochelatase activity"/>
    <property type="evidence" value="ECO:0007669"/>
    <property type="project" value="UniProtKB-UniRule"/>
</dbReference>
<dbReference type="FunFam" id="3.40.50.1400:FF:000003">
    <property type="entry name" value="Ferrochelatase"/>
    <property type="match status" value="1"/>
</dbReference>
<evidence type="ECO:0000256" key="2">
    <source>
        <dbReference type="ARBA" id="ARBA00004943"/>
    </source>
</evidence>
<dbReference type="HAMAP" id="MF_00323">
    <property type="entry name" value="Ferrochelatase"/>
    <property type="match status" value="1"/>
</dbReference>
<evidence type="ECO:0000256" key="6">
    <source>
        <dbReference type="ARBA" id="ARBA00023004"/>
    </source>
</evidence>
<evidence type="ECO:0000256" key="8">
    <source>
        <dbReference type="ARBA" id="ARBA00023133"/>
    </source>
</evidence>
<keyword evidence="11 12" id="KW-0627">Porphyrin biosynthesis</keyword>
<comment type="subcellular location">
    <subcellularLocation>
        <location evidence="1">Mitochondrion inner membrane</location>
        <topology evidence="1">Peripheral membrane protein</topology>
        <orientation evidence="1">Matrix side</orientation>
    </subcellularLocation>
</comment>
<protein>
    <recommendedName>
        <fullName evidence="12">Ferrochelatase</fullName>
        <ecNumber evidence="12">4.98.1.1</ecNumber>
    </recommendedName>
</protein>
<dbReference type="PANTHER" id="PTHR11108">
    <property type="entry name" value="FERROCHELATASE"/>
    <property type="match status" value="1"/>
</dbReference>
<comment type="function">
    <text evidence="12">Catalyzes the ferrous insertion into protoporphyrin IX.</text>
</comment>
<dbReference type="NCBIfam" id="TIGR00109">
    <property type="entry name" value="hemH"/>
    <property type="match status" value="1"/>
</dbReference>
<gene>
    <name evidence="13" type="ORF">BU24DRAFT_461465</name>
</gene>
<dbReference type="OrthoDB" id="1323at2759"/>
<evidence type="ECO:0000256" key="11">
    <source>
        <dbReference type="ARBA" id="ARBA00023244"/>
    </source>
</evidence>
<dbReference type="AlphaFoldDB" id="A0A6A5XPL5"/>
<keyword evidence="7" id="KW-0496">Mitochondrion</keyword>
<evidence type="ECO:0000313" key="13">
    <source>
        <dbReference type="EMBL" id="KAF2015205.1"/>
    </source>
</evidence>
<evidence type="ECO:0000256" key="12">
    <source>
        <dbReference type="RuleBase" id="RU000607"/>
    </source>
</evidence>
<dbReference type="GO" id="GO:0006783">
    <property type="term" value="P:heme biosynthetic process"/>
    <property type="evidence" value="ECO:0007669"/>
    <property type="project" value="UniProtKB-UniRule"/>
</dbReference>
<dbReference type="EMBL" id="ML978069">
    <property type="protein sequence ID" value="KAF2015205.1"/>
    <property type="molecule type" value="Genomic_DNA"/>
</dbReference>
<dbReference type="Pfam" id="PF00762">
    <property type="entry name" value="Ferrochelatase"/>
    <property type="match status" value="1"/>
</dbReference>
<keyword evidence="8 12" id="KW-0350">Heme biosynthesis</keyword>
<dbReference type="CDD" id="cd03411">
    <property type="entry name" value="Ferrochelatase_N"/>
    <property type="match status" value="1"/>
</dbReference>
<dbReference type="SUPFAM" id="SSF53800">
    <property type="entry name" value="Chelatase"/>
    <property type="match status" value="1"/>
</dbReference>
<dbReference type="InterPro" id="IPR001015">
    <property type="entry name" value="Ferrochelatase"/>
</dbReference>
<comment type="catalytic activity">
    <reaction evidence="12">
        <text>heme b + 2 H(+) = protoporphyrin IX + Fe(2+)</text>
        <dbReference type="Rhea" id="RHEA:22584"/>
        <dbReference type="ChEBI" id="CHEBI:15378"/>
        <dbReference type="ChEBI" id="CHEBI:29033"/>
        <dbReference type="ChEBI" id="CHEBI:57306"/>
        <dbReference type="ChEBI" id="CHEBI:60344"/>
        <dbReference type="EC" id="4.98.1.1"/>
    </reaction>
</comment>
<evidence type="ECO:0000256" key="9">
    <source>
        <dbReference type="ARBA" id="ARBA00023136"/>
    </source>
</evidence>
<dbReference type="UniPathway" id="UPA00252">
    <property type="reaction ID" value="UER00325"/>
</dbReference>
<keyword evidence="9" id="KW-0472">Membrane</keyword>
<organism evidence="13 14">
    <name type="scientific">Aaosphaeria arxii CBS 175.79</name>
    <dbReference type="NCBI Taxonomy" id="1450172"/>
    <lineage>
        <taxon>Eukaryota</taxon>
        <taxon>Fungi</taxon>
        <taxon>Dikarya</taxon>
        <taxon>Ascomycota</taxon>
        <taxon>Pezizomycotina</taxon>
        <taxon>Dothideomycetes</taxon>
        <taxon>Pleosporomycetidae</taxon>
        <taxon>Pleosporales</taxon>
        <taxon>Pleosporales incertae sedis</taxon>
        <taxon>Aaosphaeria</taxon>
    </lineage>
</organism>
<dbReference type="EC" id="4.98.1.1" evidence="12"/>
<keyword evidence="5" id="KW-0809">Transit peptide</keyword>
<evidence type="ECO:0000256" key="3">
    <source>
        <dbReference type="ARBA" id="ARBA00007718"/>
    </source>
</evidence>
<dbReference type="Proteomes" id="UP000799778">
    <property type="component" value="Unassembled WGS sequence"/>
</dbReference>
<dbReference type="GO" id="GO:0005743">
    <property type="term" value="C:mitochondrial inner membrane"/>
    <property type="evidence" value="ECO:0007669"/>
    <property type="project" value="UniProtKB-SubCell"/>
</dbReference>
<dbReference type="PANTHER" id="PTHR11108:SF1">
    <property type="entry name" value="FERROCHELATASE, MITOCHONDRIAL"/>
    <property type="match status" value="1"/>
</dbReference>
<accession>A0A6A5XPL5</accession>
<comment type="similarity">
    <text evidence="3 12">Belongs to the ferrochelatase family.</text>
</comment>